<gene>
    <name evidence="2" type="ordered locus">Francci3_3625</name>
</gene>
<dbReference type="EMBL" id="CP000249">
    <property type="protein sequence ID" value="ABD12977.1"/>
    <property type="molecule type" value="Genomic_DNA"/>
</dbReference>
<sequence length="132" mass="13609">MTRPSAPPGTGLNGAWRGPRSPRQAVVRGVAPRRPPMEEDTVPSVALTASTASAIAPSTAGRIGPPQPGATDDPALTAVMARAARPQLRLVASTPDTEIEVVHGRGGPASCGCRACTMARHPAAMLRFEVVR</sequence>
<reference evidence="2 3" key="1">
    <citation type="journal article" date="2007" name="Genome Res.">
        <title>Genome characteristics of facultatively symbiotic Frankia sp. strains reflect host range and host plant biogeography.</title>
        <authorList>
            <person name="Normand P."/>
            <person name="Lapierre P."/>
            <person name="Tisa L.S."/>
            <person name="Gogarten J.P."/>
            <person name="Alloisio N."/>
            <person name="Bagnarol E."/>
            <person name="Bassi C.A."/>
            <person name="Berry A.M."/>
            <person name="Bickhart D.M."/>
            <person name="Choisne N."/>
            <person name="Couloux A."/>
            <person name="Cournoyer B."/>
            <person name="Cruveiller S."/>
            <person name="Daubin V."/>
            <person name="Demange N."/>
            <person name="Francino M.P."/>
            <person name="Goltsman E."/>
            <person name="Huang Y."/>
            <person name="Kopp O.R."/>
            <person name="Labarre L."/>
            <person name="Lapidus A."/>
            <person name="Lavire C."/>
            <person name="Marechal J."/>
            <person name="Martinez M."/>
            <person name="Mastronunzio J.E."/>
            <person name="Mullin B.C."/>
            <person name="Niemann J."/>
            <person name="Pujic P."/>
            <person name="Rawnsley T."/>
            <person name="Rouy Z."/>
            <person name="Schenowitz C."/>
            <person name="Sellstedt A."/>
            <person name="Tavares F."/>
            <person name="Tomkins J.P."/>
            <person name="Vallenet D."/>
            <person name="Valverde C."/>
            <person name="Wall L.G."/>
            <person name="Wang Y."/>
            <person name="Medigue C."/>
            <person name="Benson D.R."/>
        </authorList>
    </citation>
    <scope>NUCLEOTIDE SEQUENCE [LARGE SCALE GENOMIC DNA]</scope>
    <source>
        <strain evidence="3">DSM 45818 / CECT 9043 / CcI3</strain>
    </source>
</reference>
<evidence type="ECO:0000313" key="3">
    <source>
        <dbReference type="Proteomes" id="UP000001937"/>
    </source>
</evidence>
<name>Q2J6W5_FRACC</name>
<keyword evidence="3" id="KW-1185">Reference proteome</keyword>
<dbReference type="AlphaFoldDB" id="Q2J6W5"/>
<dbReference type="Proteomes" id="UP000001937">
    <property type="component" value="Chromosome"/>
</dbReference>
<evidence type="ECO:0000256" key="1">
    <source>
        <dbReference type="SAM" id="MobiDB-lite"/>
    </source>
</evidence>
<organism evidence="2 3">
    <name type="scientific">Frankia casuarinae (strain DSM 45818 / CECT 9043 / HFP020203 / CcI3)</name>
    <dbReference type="NCBI Taxonomy" id="106370"/>
    <lineage>
        <taxon>Bacteria</taxon>
        <taxon>Bacillati</taxon>
        <taxon>Actinomycetota</taxon>
        <taxon>Actinomycetes</taxon>
        <taxon>Frankiales</taxon>
        <taxon>Frankiaceae</taxon>
        <taxon>Frankia</taxon>
    </lineage>
</organism>
<proteinExistence type="predicted"/>
<dbReference type="KEGG" id="fra:Francci3_3625"/>
<evidence type="ECO:0000313" key="2">
    <source>
        <dbReference type="EMBL" id="ABD12977.1"/>
    </source>
</evidence>
<protein>
    <submittedName>
        <fullName evidence="2">Uncharacterized protein</fullName>
    </submittedName>
</protein>
<feature type="region of interest" description="Disordered" evidence="1">
    <location>
        <begin position="1"/>
        <end position="41"/>
    </location>
</feature>
<dbReference type="HOGENOM" id="CLU_169569_0_0_11"/>
<accession>Q2J6W5</accession>